<protein>
    <recommendedName>
        <fullName evidence="9">Fe2OG dioxygenase domain-containing protein</fullName>
    </recommendedName>
</protein>
<evidence type="ECO:0000256" key="3">
    <source>
        <dbReference type="ARBA" id="ARBA00022824"/>
    </source>
</evidence>
<dbReference type="InterPro" id="IPR019734">
    <property type="entry name" value="TPR_rpt"/>
</dbReference>
<dbReference type="InterPro" id="IPR011990">
    <property type="entry name" value="TPR-like_helical_dom_sf"/>
</dbReference>
<evidence type="ECO:0000256" key="5">
    <source>
        <dbReference type="ARBA" id="ARBA00023002"/>
    </source>
</evidence>
<dbReference type="Gene3D" id="2.60.120.620">
    <property type="entry name" value="q2cbj1_9rhob like domain"/>
    <property type="match status" value="1"/>
</dbReference>
<keyword evidence="5" id="KW-0560">Oxidoreductase</keyword>
<dbReference type="AlphaFoldDB" id="A0A0M0J3B6"/>
<dbReference type="SMART" id="SM00028">
    <property type="entry name" value="TPR"/>
    <property type="match status" value="2"/>
</dbReference>
<dbReference type="Gene3D" id="1.25.40.10">
    <property type="entry name" value="Tetratricopeptide repeat domain"/>
    <property type="match status" value="1"/>
</dbReference>
<dbReference type="Proteomes" id="UP000037460">
    <property type="component" value="Unassembled WGS sequence"/>
</dbReference>
<dbReference type="EMBL" id="JWZX01003393">
    <property type="protein sequence ID" value="KOO21041.1"/>
    <property type="molecule type" value="Genomic_DNA"/>
</dbReference>
<dbReference type="SUPFAM" id="SSF48452">
    <property type="entry name" value="TPR-like"/>
    <property type="match status" value="1"/>
</dbReference>
<evidence type="ECO:0000259" key="9">
    <source>
        <dbReference type="PROSITE" id="PS51471"/>
    </source>
</evidence>
<keyword evidence="3" id="KW-0256">Endoplasmic reticulum</keyword>
<keyword evidence="6" id="KW-0408">Iron</keyword>
<evidence type="ECO:0000256" key="1">
    <source>
        <dbReference type="ARBA" id="ARBA00001961"/>
    </source>
</evidence>
<dbReference type="OrthoDB" id="69177at2759"/>
<comment type="caution">
    <text evidence="10">The sequence shown here is derived from an EMBL/GenBank/DDBJ whole genome shotgun (WGS) entry which is preliminary data.</text>
</comment>
<evidence type="ECO:0000313" key="10">
    <source>
        <dbReference type="EMBL" id="KOO21041.1"/>
    </source>
</evidence>
<gene>
    <name evidence="10" type="ORF">Ctob_001094</name>
</gene>
<feature type="repeat" description="TPR" evidence="8">
    <location>
        <begin position="280"/>
        <end position="313"/>
    </location>
</feature>
<dbReference type="InterPro" id="IPR005123">
    <property type="entry name" value="Oxoglu/Fe-dep_dioxygenase_dom"/>
</dbReference>
<keyword evidence="8" id="KW-0802">TPR repeat</keyword>
<dbReference type="GO" id="GO:0005506">
    <property type="term" value="F:iron ion binding"/>
    <property type="evidence" value="ECO:0007669"/>
    <property type="project" value="InterPro"/>
</dbReference>
<reference evidence="11" key="1">
    <citation type="journal article" date="2015" name="PLoS Genet.">
        <title>Genome Sequence and Transcriptome Analyses of Chrysochromulina tobin: Metabolic Tools for Enhanced Algal Fitness in the Prominent Order Prymnesiales (Haptophyceae).</title>
        <authorList>
            <person name="Hovde B.T."/>
            <person name="Deodato C.R."/>
            <person name="Hunsperger H.M."/>
            <person name="Ryken S.A."/>
            <person name="Yost W."/>
            <person name="Jha R.K."/>
            <person name="Patterson J."/>
            <person name="Monnat R.J. Jr."/>
            <person name="Barlow S.B."/>
            <person name="Starkenburg S.R."/>
            <person name="Cattolico R.A."/>
        </authorList>
    </citation>
    <scope>NUCLEOTIDE SEQUENCE</scope>
    <source>
        <strain evidence="11">CCMP291</strain>
    </source>
</reference>
<evidence type="ECO:0000256" key="4">
    <source>
        <dbReference type="ARBA" id="ARBA00022964"/>
    </source>
</evidence>
<dbReference type="SMART" id="SM00702">
    <property type="entry name" value="P4Hc"/>
    <property type="match status" value="1"/>
</dbReference>
<organism evidence="10 11">
    <name type="scientific">Chrysochromulina tobinii</name>
    <dbReference type="NCBI Taxonomy" id="1460289"/>
    <lineage>
        <taxon>Eukaryota</taxon>
        <taxon>Haptista</taxon>
        <taxon>Haptophyta</taxon>
        <taxon>Prymnesiophyceae</taxon>
        <taxon>Prymnesiales</taxon>
        <taxon>Chrysochromulinaceae</taxon>
        <taxon>Chrysochromulina</taxon>
    </lineage>
</organism>
<evidence type="ECO:0000256" key="6">
    <source>
        <dbReference type="ARBA" id="ARBA00023004"/>
    </source>
</evidence>
<evidence type="ECO:0000256" key="8">
    <source>
        <dbReference type="PROSITE-ProRule" id="PRU00339"/>
    </source>
</evidence>
<evidence type="ECO:0000256" key="7">
    <source>
        <dbReference type="ARBA" id="ARBA00023180"/>
    </source>
</evidence>
<keyword evidence="4" id="KW-0223">Dioxygenase</keyword>
<dbReference type="GO" id="GO:0031418">
    <property type="term" value="F:L-ascorbic acid binding"/>
    <property type="evidence" value="ECO:0007669"/>
    <property type="project" value="InterPro"/>
</dbReference>
<dbReference type="PROSITE" id="PS50005">
    <property type="entry name" value="TPR"/>
    <property type="match status" value="2"/>
</dbReference>
<comment type="cofactor">
    <cofactor evidence="1">
        <name>L-ascorbate</name>
        <dbReference type="ChEBI" id="CHEBI:38290"/>
    </cofactor>
</comment>
<keyword evidence="2" id="KW-0479">Metal-binding</keyword>
<sequence>MFSSPWSMAKGMQANAAAHAAELLASADIGFRRADAAVPVVSYTTHSVGRNALGMGSACPFETDELVVAAAAPVFTQAECCAVVDEARSLIAEGARSRFTMTDTNRDVAVEDMPKTLAWLNNGAFARLTSLAAACYPGVVDDATDLWVYRALVINYDHSAQLTHQPIHRDHSLISCVVPLSERREYSGGGTFIEPLGRAIALEQGCALLHPSAVRHAGHRITAGERWVLVLFLNTLAREVTEESDHEIWYDLGTRAHELGVPEEALWNYERAEALNPRDSLLLTNMGVALAELGQPRRAFVAYRRALAIDPYNVNARLSAGELLLKARRLRGLEVLLAEAPVESLAADVGLQRLRAKLAPGDPHCIASNEMRIRD</sequence>
<keyword evidence="7" id="KW-0325">Glycoprotein</keyword>
<accession>A0A0M0J3B6</accession>
<feature type="repeat" description="TPR" evidence="8">
    <location>
        <begin position="246"/>
        <end position="279"/>
    </location>
</feature>
<proteinExistence type="predicted"/>
<dbReference type="InterPro" id="IPR006620">
    <property type="entry name" value="Pro_4_hyd_alph"/>
</dbReference>
<dbReference type="GO" id="GO:0051213">
    <property type="term" value="F:dioxygenase activity"/>
    <property type="evidence" value="ECO:0007669"/>
    <property type="project" value="UniProtKB-KW"/>
</dbReference>
<dbReference type="GO" id="GO:0016705">
    <property type="term" value="F:oxidoreductase activity, acting on paired donors, with incorporation or reduction of molecular oxygen"/>
    <property type="evidence" value="ECO:0007669"/>
    <property type="project" value="InterPro"/>
</dbReference>
<evidence type="ECO:0000256" key="2">
    <source>
        <dbReference type="ARBA" id="ARBA00022723"/>
    </source>
</evidence>
<evidence type="ECO:0000313" key="11">
    <source>
        <dbReference type="Proteomes" id="UP000037460"/>
    </source>
</evidence>
<name>A0A0M0J3B6_9EUKA</name>
<dbReference type="PROSITE" id="PS51471">
    <property type="entry name" value="FE2OG_OXY"/>
    <property type="match status" value="1"/>
</dbReference>
<feature type="domain" description="Fe2OG dioxygenase" evidence="9">
    <location>
        <begin position="147"/>
        <end position="235"/>
    </location>
</feature>
<keyword evidence="11" id="KW-1185">Reference proteome</keyword>